<protein>
    <submittedName>
        <fullName evidence="3">Heat shock transcription factor 2 binding protein</fullName>
    </submittedName>
</protein>
<accession>A0A8C3BBS3</accession>
<evidence type="ECO:0000256" key="1">
    <source>
        <dbReference type="SAM" id="Coils"/>
    </source>
</evidence>
<keyword evidence="4" id="KW-1185">Reference proteome</keyword>
<dbReference type="PANTHER" id="PTHR15434:SF2">
    <property type="entry name" value="HEAT SHOCK FACTOR 2-BINDING PROTEIN"/>
    <property type="match status" value="1"/>
</dbReference>
<dbReference type="Ensembl" id="ENSCMMT00000002359.1">
    <property type="protein sequence ID" value="ENSCMMP00000002113.1"/>
    <property type="gene ID" value="ENSCMMG00000001368.1"/>
</dbReference>
<reference evidence="3" key="3">
    <citation type="submission" date="2025-09" db="UniProtKB">
        <authorList>
            <consortium name="Ensembl"/>
        </authorList>
    </citation>
    <scope>IDENTIFICATION</scope>
</reference>
<organism evidence="3 4">
    <name type="scientific">Cairina moschata</name>
    <name type="common">Muscovy duck</name>
    <dbReference type="NCBI Taxonomy" id="8855"/>
    <lineage>
        <taxon>Eukaryota</taxon>
        <taxon>Metazoa</taxon>
        <taxon>Chordata</taxon>
        <taxon>Craniata</taxon>
        <taxon>Vertebrata</taxon>
        <taxon>Euteleostomi</taxon>
        <taxon>Archelosauria</taxon>
        <taxon>Archosauria</taxon>
        <taxon>Dinosauria</taxon>
        <taxon>Saurischia</taxon>
        <taxon>Theropoda</taxon>
        <taxon>Coelurosauria</taxon>
        <taxon>Aves</taxon>
        <taxon>Neognathae</taxon>
        <taxon>Galloanserae</taxon>
        <taxon>Anseriformes</taxon>
        <taxon>Anatidae</taxon>
        <taxon>Anatinae</taxon>
        <taxon>Cairina</taxon>
    </lineage>
</organism>
<name>A0A8C3BBS3_CAIMO</name>
<evidence type="ECO:0000313" key="3">
    <source>
        <dbReference type="Ensembl" id="ENSCMMP00000002113.1"/>
    </source>
</evidence>
<proteinExistence type="predicted"/>
<feature type="coiled-coil region" evidence="1">
    <location>
        <begin position="145"/>
        <end position="200"/>
    </location>
</feature>
<feature type="region of interest" description="Disordered" evidence="2">
    <location>
        <begin position="69"/>
        <end position="101"/>
    </location>
</feature>
<sequence length="411" mass="45575">MRFSLAASRCANCTSGAGTAAGAMAQPGPAQPCPSRPVPLASSRRRFLQPTFPLPSLPPAHRAQIRFYSSPMTSRGPGGSGRDVTRPAMRRRAGLEGDAQKAETKEDFVKVRRSDLERLTTEVMQLRDFLPKILNGDILWTFQKLDAVESSMEKKEEELEQLKMDCEHFRARLEAAQADCMREKKEKLDLRQHLHEAKQQLLQQAEYCTEMGAAVCTLLWGVSSNEEAVKTILGGSKAAKFFTITAQTMESFVKSLSEDMKQQDLDSDENQFVLALAGIVTNVAALACGREFLVTSSRELLDTMVHLLGDMKPGLCTKFKVLMLMSLYNVSINLKGLKYISESPGFIPLLWWLLNGTATPNQKPHAGDMQPPCRASVYLPVADVRVAVPSPERRTSARLAARSFPLEIPRF</sequence>
<reference evidence="3" key="1">
    <citation type="submission" date="2018-09" db="EMBL/GenBank/DDBJ databases">
        <title>Common duck and Muscovy duck high density SNP chip.</title>
        <authorList>
            <person name="Vignal A."/>
            <person name="Thebault N."/>
            <person name="Warren W.C."/>
        </authorList>
    </citation>
    <scope>NUCLEOTIDE SEQUENCE [LARGE SCALE GENOMIC DNA]</scope>
</reference>
<reference evidence="3" key="2">
    <citation type="submission" date="2025-08" db="UniProtKB">
        <authorList>
            <consortium name="Ensembl"/>
        </authorList>
    </citation>
    <scope>IDENTIFICATION</scope>
</reference>
<dbReference type="AlphaFoldDB" id="A0A8C3BBS3"/>
<dbReference type="InterPro" id="IPR039584">
    <property type="entry name" value="HSF2BP"/>
</dbReference>
<dbReference type="PANTHER" id="PTHR15434">
    <property type="entry name" value="HEAT SHOCK FACTOR 2-BINDING PROTEIN"/>
    <property type="match status" value="1"/>
</dbReference>
<feature type="region of interest" description="Disordered" evidence="2">
    <location>
        <begin position="20"/>
        <end position="40"/>
    </location>
</feature>
<dbReference type="Proteomes" id="UP000694556">
    <property type="component" value="Chromosome 1"/>
</dbReference>
<evidence type="ECO:0000256" key="2">
    <source>
        <dbReference type="SAM" id="MobiDB-lite"/>
    </source>
</evidence>
<dbReference type="GO" id="GO:0005829">
    <property type="term" value="C:cytosol"/>
    <property type="evidence" value="ECO:0007669"/>
    <property type="project" value="TreeGrafter"/>
</dbReference>
<keyword evidence="1" id="KW-0175">Coiled coil</keyword>
<evidence type="ECO:0000313" key="4">
    <source>
        <dbReference type="Proteomes" id="UP000694556"/>
    </source>
</evidence>